<dbReference type="InterPro" id="IPR001279">
    <property type="entry name" value="Metallo-B-lactamas"/>
</dbReference>
<dbReference type="KEGG" id="pfm:Pyrfu_0938"/>
<dbReference type="RefSeq" id="WP_014026484.1">
    <property type="nucleotide sequence ID" value="NC_015931.1"/>
</dbReference>
<sequence length="233" mass="25487">MLRIRWFGHAAFEITDGNLRILVDPWLSNPLSPIKPSEYNERIDLIVLTHAHDDHIGDSVELLRRNSEAKLAAIYELALHMQTRVGETGEASDRFVGGNIGGPMRIPGIGERVALTPAVHSSPVGAPTGALLFTSEGVVYHAGDTGIFAEMQLIGELYEPLVALLPIGGHFTMDEVQAAKAVELLKPKYVIPMHYNTFPVIQADPEKFRKLVEERVPGTKVVILKPGETLSLG</sequence>
<dbReference type="PANTHER" id="PTHR43546:SF3">
    <property type="entry name" value="UPF0173 METAL-DEPENDENT HYDROLASE MJ1163"/>
    <property type="match status" value="1"/>
</dbReference>
<dbReference type="Pfam" id="PF12706">
    <property type="entry name" value="Lactamase_B_2"/>
    <property type="match status" value="1"/>
</dbReference>
<dbReference type="HAMAP" id="MF_00457">
    <property type="entry name" value="UPF0173"/>
    <property type="match status" value="1"/>
</dbReference>
<dbReference type="SMART" id="SM00849">
    <property type="entry name" value="Lactamase_B"/>
    <property type="match status" value="1"/>
</dbReference>
<dbReference type="PANTHER" id="PTHR43546">
    <property type="entry name" value="UPF0173 METAL-DEPENDENT HYDROLASE MJ1163-RELATED"/>
    <property type="match status" value="1"/>
</dbReference>
<keyword evidence="5" id="KW-1185">Reference proteome</keyword>
<proteinExistence type="inferred from homology"/>
<dbReference type="InterPro" id="IPR050114">
    <property type="entry name" value="UPF0173_UPF0282_UlaG_hydrolase"/>
</dbReference>
<gene>
    <name evidence="4" type="ordered locus">Pyrfu_0938</name>
</gene>
<comment type="similarity">
    <text evidence="2">Belongs to the UPF0173 family.</text>
</comment>
<dbReference type="EMBL" id="CP002838">
    <property type="protein sequence ID" value="AEM38807.1"/>
    <property type="molecule type" value="Genomic_DNA"/>
</dbReference>
<dbReference type="AlphaFoldDB" id="G0EEB3"/>
<accession>G0EEB3</accession>
<feature type="domain" description="Metallo-beta-lactamase" evidence="3">
    <location>
        <begin position="8"/>
        <end position="194"/>
    </location>
</feature>
<dbReference type="InterPro" id="IPR022877">
    <property type="entry name" value="UPF0173"/>
</dbReference>
<dbReference type="GeneID" id="11139412"/>
<reference evidence="4 5" key="1">
    <citation type="journal article" date="2011" name="Stand. Genomic Sci.">
        <title>Complete genome sequence of the hyperthermophilic chemolithoautotroph Pyrolobus fumarii type strain (1A).</title>
        <authorList>
            <person name="Anderson I."/>
            <person name="Goker M."/>
            <person name="Nolan M."/>
            <person name="Lucas S."/>
            <person name="Hammon N."/>
            <person name="Deshpande S."/>
            <person name="Cheng J.F."/>
            <person name="Tapia R."/>
            <person name="Han C."/>
            <person name="Goodwin L."/>
            <person name="Pitluck S."/>
            <person name="Huntemann M."/>
            <person name="Liolios K."/>
            <person name="Ivanova N."/>
            <person name="Pagani I."/>
            <person name="Mavromatis K."/>
            <person name="Ovchinikova G."/>
            <person name="Pati A."/>
            <person name="Chen A."/>
            <person name="Palaniappan K."/>
            <person name="Land M."/>
            <person name="Hauser L."/>
            <person name="Brambilla E.M."/>
            <person name="Huber H."/>
            <person name="Yasawong M."/>
            <person name="Rohde M."/>
            <person name="Spring S."/>
            <person name="Abt B."/>
            <person name="Sikorski J."/>
            <person name="Wirth R."/>
            <person name="Detter J.C."/>
            <person name="Woyke T."/>
            <person name="Bristow J."/>
            <person name="Eisen J.A."/>
            <person name="Markowitz V."/>
            <person name="Hugenholtz P."/>
            <person name="Kyrpides N.C."/>
            <person name="Klenk H.P."/>
            <person name="Lapidus A."/>
        </authorList>
    </citation>
    <scope>NUCLEOTIDE SEQUENCE [LARGE SCALE GENOMIC DNA]</scope>
    <source>
        <strain evidence="5">DSM 11204 / 1A</strain>
    </source>
</reference>
<dbReference type="NCBIfam" id="NF001911">
    <property type="entry name" value="PRK00685.1"/>
    <property type="match status" value="1"/>
</dbReference>
<dbReference type="Gene3D" id="3.60.15.10">
    <property type="entry name" value="Ribonuclease Z/Hydroxyacylglutathione hydrolase-like"/>
    <property type="match status" value="1"/>
</dbReference>
<protein>
    <recommendedName>
        <fullName evidence="2">UPF0173 metal-dependent hydrolase Pyrfu_0938</fullName>
    </recommendedName>
</protein>
<evidence type="ECO:0000256" key="1">
    <source>
        <dbReference type="ARBA" id="ARBA00022801"/>
    </source>
</evidence>
<dbReference type="SUPFAM" id="SSF56281">
    <property type="entry name" value="Metallo-hydrolase/oxidoreductase"/>
    <property type="match status" value="1"/>
</dbReference>
<dbReference type="InParanoid" id="G0EEB3"/>
<dbReference type="InterPro" id="IPR036866">
    <property type="entry name" value="RibonucZ/Hydroxyglut_hydro"/>
</dbReference>
<evidence type="ECO:0000256" key="2">
    <source>
        <dbReference type="HAMAP-Rule" id="MF_00457"/>
    </source>
</evidence>
<dbReference type="HOGENOM" id="CLU_070010_4_0_2"/>
<name>G0EEB3_PYRF1</name>
<dbReference type="Proteomes" id="UP000001037">
    <property type="component" value="Chromosome"/>
</dbReference>
<dbReference type="OrthoDB" id="28313at2157"/>
<evidence type="ECO:0000313" key="5">
    <source>
        <dbReference type="Proteomes" id="UP000001037"/>
    </source>
</evidence>
<dbReference type="eggNOG" id="arCOG00497">
    <property type="taxonomic scope" value="Archaea"/>
</dbReference>
<dbReference type="GO" id="GO:0016787">
    <property type="term" value="F:hydrolase activity"/>
    <property type="evidence" value="ECO:0007669"/>
    <property type="project" value="UniProtKB-UniRule"/>
</dbReference>
<evidence type="ECO:0000259" key="3">
    <source>
        <dbReference type="SMART" id="SM00849"/>
    </source>
</evidence>
<keyword evidence="1 2" id="KW-0378">Hydrolase</keyword>
<dbReference type="FunCoup" id="G0EEB3">
    <property type="interactions" value="8"/>
</dbReference>
<evidence type="ECO:0000313" key="4">
    <source>
        <dbReference type="EMBL" id="AEM38807.1"/>
    </source>
</evidence>
<organism evidence="4 5">
    <name type="scientific">Pyrolobus fumarii (strain DSM 11204 / 1A)</name>
    <dbReference type="NCBI Taxonomy" id="694429"/>
    <lineage>
        <taxon>Archaea</taxon>
        <taxon>Thermoproteota</taxon>
        <taxon>Thermoprotei</taxon>
        <taxon>Desulfurococcales</taxon>
        <taxon>Pyrodictiaceae</taxon>
        <taxon>Pyrolobus</taxon>
    </lineage>
</organism>
<dbReference type="STRING" id="694429.Pyrfu_0938"/>